<dbReference type="RefSeq" id="WP_013996838.1">
    <property type="nucleotide sequence ID" value="NZ_BOQI01000008.1"/>
</dbReference>
<gene>
    <name evidence="3" type="ORF">CGC54_09350</name>
    <name evidence="2" type="ORF">CGC56_10880</name>
</gene>
<reference evidence="4 5" key="2">
    <citation type="submission" date="2017-06" db="EMBL/GenBank/DDBJ databases">
        <title>Capnocytophaga spp. assemblies.</title>
        <authorList>
            <person name="Gulvik C.A."/>
        </authorList>
    </citation>
    <scope>NUCLEOTIDE SEQUENCE [LARGE SCALE GENOMIC DNA]</scope>
    <source>
        <strain evidence="5">H3936</strain>
        <strain evidence="4">H5594</strain>
    </source>
</reference>
<accession>A0A0B7ID33</accession>
<organism evidence="2 4">
    <name type="scientific">Capnocytophaga canimorsus</name>
    <dbReference type="NCBI Taxonomy" id="28188"/>
    <lineage>
        <taxon>Bacteria</taxon>
        <taxon>Pseudomonadati</taxon>
        <taxon>Bacteroidota</taxon>
        <taxon>Flavobacteriia</taxon>
        <taxon>Flavobacteriales</taxon>
        <taxon>Flavobacteriaceae</taxon>
        <taxon>Capnocytophaga</taxon>
    </lineage>
</organism>
<evidence type="ECO:0000313" key="5">
    <source>
        <dbReference type="Proteomes" id="UP000243753"/>
    </source>
</evidence>
<evidence type="ECO:0000313" key="3">
    <source>
        <dbReference type="EMBL" id="ATA94526.1"/>
    </source>
</evidence>
<dbReference type="InterPro" id="IPR037171">
    <property type="entry name" value="NagB/RpiA_transferase-like"/>
</dbReference>
<sequence>MSFFKKIFGSRNETSKNKEERGKYAPAEQKKISADECFAIKFVENGGKFIYCESEIEIQQIFVNIIREIGIDARIATPSQQLVEMFGEFESLFVKNVDKANIYLTDCEYLLTDKGAILFSSNQLRQKKMKDLPKIFIVFAKTSQMVLDISEGMRGIKNKYRKKIPSGITALHNFKESQDDFLTYGTCSKKMYLILLEDMSN</sequence>
<evidence type="ECO:0000313" key="4">
    <source>
        <dbReference type="Proteomes" id="UP000243136"/>
    </source>
</evidence>
<dbReference type="Pfam" id="PF02589">
    <property type="entry name" value="LUD_dom"/>
    <property type="match status" value="1"/>
</dbReference>
<dbReference type="InterPro" id="IPR024185">
    <property type="entry name" value="FTHF_cligase-like_sf"/>
</dbReference>
<name>A0A0B7ID33_9FLAO</name>
<dbReference type="EMBL" id="CP022388">
    <property type="protein sequence ID" value="ATA92616.1"/>
    <property type="molecule type" value="Genomic_DNA"/>
</dbReference>
<proteinExistence type="predicted"/>
<dbReference type="Proteomes" id="UP000243753">
    <property type="component" value="Chromosome"/>
</dbReference>
<evidence type="ECO:0000313" key="2">
    <source>
        <dbReference type="EMBL" id="ATA92616.1"/>
    </source>
</evidence>
<protein>
    <recommendedName>
        <fullName evidence="1">LUD domain-containing protein</fullName>
    </recommendedName>
</protein>
<dbReference type="OMA" id="GKFLYCE"/>
<reference evidence="2" key="1">
    <citation type="journal article" date="2017" name="Genome Announc.">
        <title>Twelve Complete Reference Genomes of Clinical Isolates in the Capnocytophaga Genus.</title>
        <authorList>
            <person name="Villarma A."/>
            <person name="Gulvik C.A."/>
            <person name="Rowe L.A."/>
            <person name="Sheth M."/>
            <person name="Juieng P."/>
            <person name="Nicholson A.C."/>
            <person name="Loparev V.N."/>
            <person name="McQuiston J.R."/>
        </authorList>
    </citation>
    <scope>NUCLEOTIDE SEQUENCE</scope>
    <source>
        <strain evidence="3">H3936</strain>
        <strain evidence="2">H5594</strain>
    </source>
</reference>
<dbReference type="EMBL" id="CP022389">
    <property type="protein sequence ID" value="ATA94526.1"/>
    <property type="molecule type" value="Genomic_DNA"/>
</dbReference>
<evidence type="ECO:0000259" key="1">
    <source>
        <dbReference type="Pfam" id="PF02589"/>
    </source>
</evidence>
<dbReference type="AlphaFoldDB" id="A0A0B7ID33"/>
<feature type="domain" description="LUD" evidence="1">
    <location>
        <begin position="97"/>
        <end position="181"/>
    </location>
</feature>
<dbReference type="Proteomes" id="UP000243136">
    <property type="component" value="Chromosome"/>
</dbReference>
<dbReference type="Gene3D" id="3.40.50.10420">
    <property type="entry name" value="NagB/RpiA/CoA transferase-like"/>
    <property type="match status" value="1"/>
</dbReference>
<dbReference type="InterPro" id="IPR003741">
    <property type="entry name" value="LUD_dom"/>
</dbReference>
<dbReference type="SUPFAM" id="SSF100950">
    <property type="entry name" value="NagB/RpiA/CoA transferase-like"/>
    <property type="match status" value="1"/>
</dbReference>